<dbReference type="InterPro" id="IPR052394">
    <property type="entry name" value="LRR-containing"/>
</dbReference>
<dbReference type="InterPro" id="IPR032675">
    <property type="entry name" value="LRR_dom_sf"/>
</dbReference>
<accession>A0A7J6J6Q8</accession>
<dbReference type="SMART" id="SM00368">
    <property type="entry name" value="LRR_RI"/>
    <property type="match status" value="7"/>
</dbReference>
<proteinExistence type="predicted"/>
<dbReference type="RefSeq" id="XP_031891709.1">
    <property type="nucleotide sequence ID" value="XM_032023097.1"/>
</dbReference>
<comment type="caution">
    <text evidence="1">The sequence shown here is derived from an EMBL/GenBank/DDBJ whole genome shotgun (WGS) entry which is preliminary data.</text>
</comment>
<evidence type="ECO:0000313" key="2">
    <source>
        <dbReference type="Proteomes" id="UP000011096"/>
    </source>
</evidence>
<reference evidence="1 2" key="1">
    <citation type="submission" date="2012-08" db="EMBL/GenBank/DDBJ databases">
        <authorList>
            <person name="Gan P.H.P."/>
            <person name="Ikeda K."/>
            <person name="Irieda H."/>
            <person name="Narusaka M."/>
            <person name="O'Connell R.J."/>
            <person name="Narusaka Y."/>
            <person name="Takano Y."/>
            <person name="Kubo Y."/>
            <person name="Shirasu K."/>
        </authorList>
    </citation>
    <scope>NUCLEOTIDE SEQUENCE [LARGE SCALE GENOMIC DNA]</scope>
    <source>
        <strain evidence="1 2">Nara gc5</strain>
    </source>
</reference>
<dbReference type="SUPFAM" id="SSF52047">
    <property type="entry name" value="RNI-like"/>
    <property type="match status" value="1"/>
</dbReference>
<dbReference type="AlphaFoldDB" id="A0A7J6J6Q8"/>
<name>A0A7J6J6Q8_COLFN</name>
<dbReference type="PANTHER" id="PTHR24114">
    <property type="entry name" value="LEUCINE RICH REPEAT FAMILY PROTEIN"/>
    <property type="match status" value="1"/>
</dbReference>
<dbReference type="GeneID" id="43607281"/>
<dbReference type="OrthoDB" id="333024at2759"/>
<dbReference type="InterPro" id="IPR001611">
    <property type="entry name" value="Leu-rich_rpt"/>
</dbReference>
<reference evidence="1 2" key="2">
    <citation type="submission" date="2020-04" db="EMBL/GenBank/DDBJ databases">
        <title>Genome sequencing and assembly of multiple isolates from the Colletotrichum gloeosporioides species complex.</title>
        <authorList>
            <person name="Gan P."/>
            <person name="Shirasu K."/>
        </authorList>
    </citation>
    <scope>NUCLEOTIDE SEQUENCE [LARGE SCALE GENOMIC DNA]</scope>
    <source>
        <strain evidence="1 2">Nara gc5</strain>
    </source>
</reference>
<dbReference type="EMBL" id="ANPB02000004">
    <property type="protein sequence ID" value="KAF4484589.1"/>
    <property type="molecule type" value="Genomic_DNA"/>
</dbReference>
<dbReference type="Gene3D" id="3.80.10.10">
    <property type="entry name" value="Ribonuclease Inhibitor"/>
    <property type="match status" value="2"/>
</dbReference>
<dbReference type="Pfam" id="PF13516">
    <property type="entry name" value="LRR_6"/>
    <property type="match status" value="2"/>
</dbReference>
<organism evidence="1 2">
    <name type="scientific">Colletotrichum fructicola (strain Nara gc5)</name>
    <name type="common">Anthracnose fungus</name>
    <name type="synonym">Colletotrichum gloeosporioides (strain Nara gc5)</name>
    <dbReference type="NCBI Taxonomy" id="1213859"/>
    <lineage>
        <taxon>Eukaryota</taxon>
        <taxon>Fungi</taxon>
        <taxon>Dikarya</taxon>
        <taxon>Ascomycota</taxon>
        <taxon>Pezizomycotina</taxon>
        <taxon>Sordariomycetes</taxon>
        <taxon>Hypocreomycetidae</taxon>
        <taxon>Glomerellales</taxon>
        <taxon>Glomerellaceae</taxon>
        <taxon>Colletotrichum</taxon>
        <taxon>Colletotrichum gloeosporioides species complex</taxon>
    </lineage>
</organism>
<dbReference type="Proteomes" id="UP000011096">
    <property type="component" value="Unassembled WGS sequence"/>
</dbReference>
<dbReference type="InParanoid" id="A0A7J6J6Q8"/>
<gene>
    <name evidence="1" type="primary">Nlrc3</name>
    <name evidence="1" type="ORF">CGGC5_v008075</name>
</gene>
<sequence length="703" mass="76999">MAAAATVQLTTPSIIGPNQPYGMSSATSMGDTDNVTVADMEEAIRLAPLCREALNLLDAEMPRFNHSYAFTADEILALPLDTVRIPDELHGLPRRKSTRSSLASAIATLLYPATHEKALSSVIRYDAARVRLRAWVALQRKYDIFAATKRNGHSFRGLTGGAAPGVHAPFWSSRILAQGPWDPSKLPVSTAGPRAIPMPVAVADAADLAPFFDHLELGGTHELNENSAGADLDNGKGEPYYGVRGAEFRKGVVYEDGRMDLCKMVVGPDHIGSLMDSLRPNPFVRHFLLGNNIIGPVGAQEIARFIKDLPDRMDTWYLAGNCIDSPSFKILVDAMVTSDAVTNIWLKRNPLGAAAAADVYRLITQTKNLRTLDLDQTELGDAGLAELFTRLAMYSDPSGRKLPLRHLYLNGTGMSTMAAARLASFLGSPACGVTSLYLSCNPLGDAGVQALAEGVRQAPQLTRLSLQSTGLHTAGAIAICNAVASHPRIRFLDVGQAYATLDLGQAWNYIEDAVAPFIIELLSTNQVIEYLNLGHCPITPPVLREIDAAVLKSLLLYYDAESILPDTTIKEPRFNPSADRTMPNLHSLGALTKDQKAVEKAVDDHLEANVKAKYGSDMTYSRFMDEERRWIVNDKADVRKIDSVYRNRDAGYARRRLKALVKDWDENDDTLDRVMNAQGPFCTRRKPVDIANAQGPVRTRWRH</sequence>
<dbReference type="PANTHER" id="PTHR24114:SF2">
    <property type="entry name" value="F-BOX DOMAIN-CONTAINING PROTEIN-RELATED"/>
    <property type="match status" value="1"/>
</dbReference>
<protein>
    <submittedName>
        <fullName evidence="1">Protein NLRC3</fullName>
    </submittedName>
</protein>
<evidence type="ECO:0000313" key="1">
    <source>
        <dbReference type="EMBL" id="KAF4484589.1"/>
    </source>
</evidence>
<keyword evidence="2" id="KW-1185">Reference proteome</keyword>